<name>G0SAF6_CHATD</name>
<dbReference type="SMR" id="G0SAF6"/>
<dbReference type="OrthoDB" id="1431247at2759"/>
<evidence type="ECO:0000256" key="2">
    <source>
        <dbReference type="PROSITE-ProRule" id="PRU00285"/>
    </source>
</evidence>
<dbReference type="RefSeq" id="XP_006694613.1">
    <property type="nucleotide sequence ID" value="XM_006694550.1"/>
</dbReference>
<feature type="region of interest" description="Disordered" evidence="4">
    <location>
        <begin position="1"/>
        <end position="24"/>
    </location>
</feature>
<feature type="compositionally biased region" description="Polar residues" evidence="4">
    <location>
        <begin position="1"/>
        <end position="11"/>
    </location>
</feature>
<dbReference type="PROSITE" id="PS01031">
    <property type="entry name" value="SHSP"/>
    <property type="match status" value="1"/>
</dbReference>
<proteinExistence type="inferred from homology"/>
<evidence type="ECO:0000259" key="5">
    <source>
        <dbReference type="PROSITE" id="PS01031"/>
    </source>
</evidence>
<dbReference type="Pfam" id="PF00011">
    <property type="entry name" value="HSP20"/>
    <property type="match status" value="1"/>
</dbReference>
<feature type="compositionally biased region" description="Basic and acidic residues" evidence="4">
    <location>
        <begin position="102"/>
        <end position="124"/>
    </location>
</feature>
<evidence type="ECO:0000256" key="3">
    <source>
        <dbReference type="RuleBase" id="RU003616"/>
    </source>
</evidence>
<dbReference type="eggNOG" id="KOG0710">
    <property type="taxonomic scope" value="Eukaryota"/>
</dbReference>
<comment type="similarity">
    <text evidence="2 3">Belongs to the small heat shock protein (HSP20) family.</text>
</comment>
<evidence type="ECO:0000256" key="1">
    <source>
        <dbReference type="ARBA" id="ARBA00023016"/>
    </source>
</evidence>
<feature type="compositionally biased region" description="Low complexity" evidence="4">
    <location>
        <begin position="12"/>
        <end position="24"/>
    </location>
</feature>
<evidence type="ECO:0000313" key="6">
    <source>
        <dbReference type="EMBL" id="EGS19728.1"/>
    </source>
</evidence>
<accession>G0SAF6</accession>
<dbReference type="SUPFAM" id="SSF49764">
    <property type="entry name" value="HSP20-like chaperones"/>
    <property type="match status" value="1"/>
</dbReference>
<keyword evidence="7" id="KW-1185">Reference proteome</keyword>
<dbReference type="EMBL" id="GL988043">
    <property type="protein sequence ID" value="EGS19728.1"/>
    <property type="molecule type" value="Genomic_DNA"/>
</dbReference>
<reference evidence="6 7" key="1">
    <citation type="journal article" date="2011" name="Cell">
        <title>Insight into structure and assembly of the nuclear pore complex by utilizing the genome of a eukaryotic thermophile.</title>
        <authorList>
            <person name="Amlacher S."/>
            <person name="Sarges P."/>
            <person name="Flemming D."/>
            <person name="van Noort V."/>
            <person name="Kunze R."/>
            <person name="Devos D.P."/>
            <person name="Arumugam M."/>
            <person name="Bork P."/>
            <person name="Hurt E."/>
        </authorList>
    </citation>
    <scope>NUCLEOTIDE SEQUENCE [LARGE SCALE GENOMIC DNA]</scope>
    <source>
        <strain evidence="7">DSM 1495 / CBS 144.50 / IMI 039719</strain>
    </source>
</reference>
<evidence type="ECO:0000313" key="7">
    <source>
        <dbReference type="Proteomes" id="UP000008066"/>
    </source>
</evidence>
<dbReference type="Proteomes" id="UP000008066">
    <property type="component" value="Unassembled WGS sequence"/>
</dbReference>
<sequence>MSLWSPFSHSITPSTGPSPGPSGTFNSLFRMLDDFDRYAQQQLQSTFGGSPSSLGKMTLNPRFDIIERDKEYHLQGELPGVSPENVEIEFTDAQTIVVRGRSVREHTEGDPSLVDESKRIESTDKGANGAEGRKEKKQKARYWLSERSYGEFSRMFTFPGPVDQDAVKAKFKNGVLDVVVPKAERKGGRRIEIEGE</sequence>
<dbReference type="OMA" id="AWWTNER"/>
<dbReference type="CDD" id="cd06464">
    <property type="entry name" value="ACD_sHsps-like"/>
    <property type="match status" value="1"/>
</dbReference>
<dbReference type="AlphaFoldDB" id="G0SAF6"/>
<dbReference type="InterPro" id="IPR002068">
    <property type="entry name" value="A-crystallin/Hsp20_dom"/>
</dbReference>
<dbReference type="PANTHER" id="PTHR11527">
    <property type="entry name" value="HEAT-SHOCK PROTEIN 20 FAMILY MEMBER"/>
    <property type="match status" value="1"/>
</dbReference>
<dbReference type="GeneID" id="18258248"/>
<dbReference type="InterPro" id="IPR008978">
    <property type="entry name" value="HSP20-like_chaperone"/>
</dbReference>
<feature type="domain" description="SHSP" evidence="5">
    <location>
        <begin position="54"/>
        <end position="196"/>
    </location>
</feature>
<protein>
    <submittedName>
        <fullName evidence="6">Putative heat shock protein</fullName>
    </submittedName>
</protein>
<dbReference type="KEGG" id="cthr:CTHT_0042100"/>
<gene>
    <name evidence="6" type="ORF">CTHT_0042100</name>
</gene>
<feature type="region of interest" description="Disordered" evidence="4">
    <location>
        <begin position="102"/>
        <end position="138"/>
    </location>
</feature>
<evidence type="ECO:0000256" key="4">
    <source>
        <dbReference type="SAM" id="MobiDB-lite"/>
    </source>
</evidence>
<dbReference type="Gene3D" id="2.60.40.790">
    <property type="match status" value="1"/>
</dbReference>
<organism evidence="7">
    <name type="scientific">Chaetomium thermophilum (strain DSM 1495 / CBS 144.50 / IMI 039719)</name>
    <name type="common">Thermochaetoides thermophila</name>
    <dbReference type="NCBI Taxonomy" id="759272"/>
    <lineage>
        <taxon>Eukaryota</taxon>
        <taxon>Fungi</taxon>
        <taxon>Dikarya</taxon>
        <taxon>Ascomycota</taxon>
        <taxon>Pezizomycotina</taxon>
        <taxon>Sordariomycetes</taxon>
        <taxon>Sordariomycetidae</taxon>
        <taxon>Sordariales</taxon>
        <taxon>Chaetomiaceae</taxon>
        <taxon>Thermochaetoides</taxon>
    </lineage>
</organism>
<keyword evidence="1 6" id="KW-0346">Stress response</keyword>
<dbReference type="InterPro" id="IPR031107">
    <property type="entry name" value="Small_HSP"/>
</dbReference>
<dbReference type="HOGENOM" id="CLU_046737_1_1_1"/>
<dbReference type="STRING" id="759272.G0SAF6"/>